<evidence type="ECO:0000313" key="2">
    <source>
        <dbReference type="Proteomes" id="UP000215509"/>
    </source>
</evidence>
<dbReference type="GO" id="GO:0016837">
    <property type="term" value="F:carbon-oxygen lyase activity, acting on polysaccharides"/>
    <property type="evidence" value="ECO:0007669"/>
    <property type="project" value="InterPro"/>
</dbReference>
<proteinExistence type="predicted"/>
<keyword evidence="2" id="KW-1185">Reference proteome</keyword>
<dbReference type="EMBL" id="NMQW01000003">
    <property type="protein sequence ID" value="OXM87639.1"/>
    <property type="molecule type" value="Genomic_DNA"/>
</dbReference>
<dbReference type="GO" id="GO:0045490">
    <property type="term" value="P:pectin catabolic process"/>
    <property type="evidence" value="ECO:0007669"/>
    <property type="project" value="InterPro"/>
</dbReference>
<dbReference type="GO" id="GO:0042597">
    <property type="term" value="C:periplasmic space"/>
    <property type="evidence" value="ECO:0007669"/>
    <property type="project" value="InterPro"/>
</dbReference>
<dbReference type="Pfam" id="PF06917">
    <property type="entry name" value="Pectate_lyase_2"/>
    <property type="match status" value="1"/>
</dbReference>
<accession>A0A229UXH1</accession>
<organism evidence="1 2">
    <name type="scientific">Paenibacillus rigui</name>
    <dbReference type="NCBI Taxonomy" id="554312"/>
    <lineage>
        <taxon>Bacteria</taxon>
        <taxon>Bacillati</taxon>
        <taxon>Bacillota</taxon>
        <taxon>Bacilli</taxon>
        <taxon>Bacillales</taxon>
        <taxon>Paenibacillaceae</taxon>
        <taxon>Paenibacillus</taxon>
    </lineage>
</organism>
<dbReference type="InterPro" id="IPR010702">
    <property type="entry name" value="Pectate_lyase_2"/>
</dbReference>
<protein>
    <recommendedName>
        <fullName evidence="3">Pectate lyase</fullName>
    </recommendedName>
</protein>
<evidence type="ECO:0000313" key="1">
    <source>
        <dbReference type="EMBL" id="OXM87639.1"/>
    </source>
</evidence>
<dbReference type="Proteomes" id="UP000215509">
    <property type="component" value="Unassembled WGS sequence"/>
</dbReference>
<name>A0A229UXH1_9BACL</name>
<sequence>MGGGKMSQRFIQAVRRYADLMLDKASDRFGTVSTPLFADGVDSLTFEPVRWQSQGETWVLSNLANQQNWLRTLDGLSELTGLSRYRERAEHTVSYALEELRYGQLLYWGGHMAFDLQTRQPVYASDKGPQHELKCHYPYYELMNRVNPERTKAYIGALWESHVTDWSRLEFSRHGQPAAGGGSPVWDRGYEESPVFFTGKGLTFINAGSDLYYAAAMLYRFSGDERPLRWAKRLAERYTDTRNPETGLGGYQFSISVLPGVRGDRAVEQFGEQLKEHAPIEATLSMPRQVHTVIGEAALCRMLLGEALGEAGALFRDRAVEDLLSYGQYSYDFTDHSIHPVLTNGTRLTGLVLEKSGYYGKRGERLNSAKADLLLLWSYTLGYRLTGDETLWSIARSMAQGIGLGDIGTESGEPSGLNLAFRCSKPVGIFAALELYRATGRSRFLQLAQRIGDQLLLHRHHRGLFMPSPHHRYAKLDALEPLALLHLAAELEGDRTRVPMYCGGKSFFAAAHDGYGHETDNTFIYGEVREK</sequence>
<gene>
    <name evidence="1" type="ORF">CF651_03970</name>
</gene>
<dbReference type="InterPro" id="IPR008928">
    <property type="entry name" value="6-hairpin_glycosidase_sf"/>
</dbReference>
<evidence type="ECO:0008006" key="3">
    <source>
        <dbReference type="Google" id="ProtNLM"/>
    </source>
</evidence>
<dbReference type="OrthoDB" id="92725at2"/>
<dbReference type="SUPFAM" id="SSF48208">
    <property type="entry name" value="Six-hairpin glycosidases"/>
    <property type="match status" value="1"/>
</dbReference>
<dbReference type="AlphaFoldDB" id="A0A229UXH1"/>
<comment type="caution">
    <text evidence="1">The sequence shown here is derived from an EMBL/GenBank/DDBJ whole genome shotgun (WGS) entry which is preliminary data.</text>
</comment>
<dbReference type="Gene3D" id="1.50.10.20">
    <property type="match status" value="2"/>
</dbReference>
<reference evidence="1 2" key="1">
    <citation type="submission" date="2017-07" db="EMBL/GenBank/DDBJ databases">
        <title>Genome sequencing and assembly of Paenibacillus rigui.</title>
        <authorList>
            <person name="Mayilraj S."/>
        </authorList>
    </citation>
    <scope>NUCLEOTIDE SEQUENCE [LARGE SCALE GENOMIC DNA]</scope>
    <source>
        <strain evidence="1 2">JCM 16352</strain>
    </source>
</reference>